<dbReference type="SUPFAM" id="SSF63520">
    <property type="entry name" value="PTS-regulatory domain, PRD"/>
    <property type="match status" value="2"/>
</dbReference>
<dbReference type="OrthoDB" id="9813552at2"/>
<keyword evidence="4" id="KW-1185">Reference proteome</keyword>
<dbReference type="SUPFAM" id="SSF50151">
    <property type="entry name" value="SacY-like RNA-binding domain"/>
    <property type="match status" value="1"/>
</dbReference>
<dbReference type="EMBL" id="FOIN01000026">
    <property type="protein sequence ID" value="SET66260.1"/>
    <property type="molecule type" value="Genomic_DNA"/>
</dbReference>
<dbReference type="AlphaFoldDB" id="A0A1I0G6G4"/>
<dbReference type="InterPro" id="IPR004341">
    <property type="entry name" value="CAT_RNA-bd_dom"/>
</dbReference>
<dbReference type="Gene3D" id="1.10.1790.10">
    <property type="entry name" value="PRD domain"/>
    <property type="match status" value="1"/>
</dbReference>
<dbReference type="Gene3D" id="1.20.890.100">
    <property type="match status" value="1"/>
</dbReference>
<dbReference type="InterPro" id="IPR036650">
    <property type="entry name" value="CAT_RNA-bd_dom_sf"/>
</dbReference>
<sequence length="275" mass="31852">MYTVIKVLNNNTILASNTDEEVIIMYKGIGFSKKVNDCFEIPRNAKKYLMQKEYNNKRKSNEIINYIDPIYLEIASEIIKLIIQKFGKVDNDILLPLADHIYFAIKRMDDNIMPSNPFINDIRLLFPDEYEVALIGRDVIKKFVSKTINEDEVGFITLHIHSAISSNQVAESMEATRVIHEGIVKLQKDLNIIIDVQSISYVRLMNHIKFLILRVNSNEKLQMDISEFTKDRFPFAYEQAFNMCKALSKVLKKDLPESEVGYLALHLERILSSIQ</sequence>
<dbReference type="Proteomes" id="UP000198558">
    <property type="component" value="Unassembled WGS sequence"/>
</dbReference>
<dbReference type="GeneID" id="78288891"/>
<evidence type="ECO:0000313" key="4">
    <source>
        <dbReference type="Proteomes" id="UP000198558"/>
    </source>
</evidence>
<dbReference type="PROSITE" id="PS51372">
    <property type="entry name" value="PRD_2"/>
    <property type="match status" value="2"/>
</dbReference>
<feature type="domain" description="PRD" evidence="2">
    <location>
        <begin position="171"/>
        <end position="275"/>
    </location>
</feature>
<organism evidence="3 4">
    <name type="scientific">Thomasclavelia cocleata</name>
    <dbReference type="NCBI Taxonomy" id="69824"/>
    <lineage>
        <taxon>Bacteria</taxon>
        <taxon>Bacillati</taxon>
        <taxon>Bacillota</taxon>
        <taxon>Erysipelotrichia</taxon>
        <taxon>Erysipelotrichales</taxon>
        <taxon>Coprobacillaceae</taxon>
        <taxon>Thomasclavelia</taxon>
    </lineage>
</organism>
<dbReference type="InterPro" id="IPR036634">
    <property type="entry name" value="PRD_sf"/>
</dbReference>
<dbReference type="PANTHER" id="PTHR30185">
    <property type="entry name" value="CRYPTIC BETA-GLUCOSIDE BGL OPERON ANTITERMINATOR"/>
    <property type="match status" value="1"/>
</dbReference>
<accession>A0A1I0G6G4</accession>
<dbReference type="Pfam" id="PF03123">
    <property type="entry name" value="CAT_RBD"/>
    <property type="match status" value="1"/>
</dbReference>
<dbReference type="Gene3D" id="2.30.24.10">
    <property type="entry name" value="CAT RNA-binding domain"/>
    <property type="match status" value="1"/>
</dbReference>
<dbReference type="SMART" id="SM01061">
    <property type="entry name" value="CAT_RBD"/>
    <property type="match status" value="1"/>
</dbReference>
<name>A0A1I0G6G4_9FIRM</name>
<dbReference type="RefSeq" id="WP_092354924.1">
    <property type="nucleotide sequence ID" value="NZ_FOIN01000026.1"/>
</dbReference>
<dbReference type="InterPro" id="IPR050661">
    <property type="entry name" value="BglG_antiterminators"/>
</dbReference>
<reference evidence="4" key="1">
    <citation type="submission" date="2016-10" db="EMBL/GenBank/DDBJ databases">
        <authorList>
            <person name="Varghese N."/>
            <person name="Submissions S."/>
        </authorList>
    </citation>
    <scope>NUCLEOTIDE SEQUENCE [LARGE SCALE GENOMIC DNA]</scope>
    <source>
        <strain evidence="4">DSM 1551</strain>
    </source>
</reference>
<gene>
    <name evidence="3" type="ORF">SAMN04489758_1267</name>
</gene>
<dbReference type="Gene3D" id="1.20.58.1950">
    <property type="match status" value="1"/>
</dbReference>
<dbReference type="InterPro" id="IPR011608">
    <property type="entry name" value="PRD"/>
</dbReference>
<proteinExistence type="predicted"/>
<keyword evidence="1" id="KW-0677">Repeat</keyword>
<evidence type="ECO:0000259" key="2">
    <source>
        <dbReference type="PROSITE" id="PS51372"/>
    </source>
</evidence>
<evidence type="ECO:0000256" key="1">
    <source>
        <dbReference type="ARBA" id="ARBA00022737"/>
    </source>
</evidence>
<protein>
    <submittedName>
        <fullName evidence="3">Transcriptional antiterminator, BglG family</fullName>
    </submittedName>
</protein>
<dbReference type="Pfam" id="PF00874">
    <property type="entry name" value="PRD"/>
    <property type="match status" value="2"/>
</dbReference>
<dbReference type="GO" id="GO:0003723">
    <property type="term" value="F:RNA binding"/>
    <property type="evidence" value="ECO:0007669"/>
    <property type="project" value="InterPro"/>
</dbReference>
<dbReference type="PANTHER" id="PTHR30185:SF16">
    <property type="entry name" value="PROTEIN GLCT"/>
    <property type="match status" value="1"/>
</dbReference>
<evidence type="ECO:0000313" key="3">
    <source>
        <dbReference type="EMBL" id="SET66260.1"/>
    </source>
</evidence>
<dbReference type="GO" id="GO:0006355">
    <property type="term" value="P:regulation of DNA-templated transcription"/>
    <property type="evidence" value="ECO:0007669"/>
    <property type="project" value="InterPro"/>
</dbReference>
<feature type="domain" description="PRD" evidence="2">
    <location>
        <begin position="66"/>
        <end position="170"/>
    </location>
</feature>